<proteinExistence type="inferred from homology"/>
<comment type="function">
    <text evidence="7">Plays an essential role in autophagy.</text>
</comment>
<organism evidence="9 10">
    <name type="scientific">Mesorhabditis belari</name>
    <dbReference type="NCBI Taxonomy" id="2138241"/>
    <lineage>
        <taxon>Eukaryota</taxon>
        <taxon>Metazoa</taxon>
        <taxon>Ecdysozoa</taxon>
        <taxon>Nematoda</taxon>
        <taxon>Chromadorea</taxon>
        <taxon>Rhabditida</taxon>
        <taxon>Rhabditina</taxon>
        <taxon>Rhabditomorpha</taxon>
        <taxon>Rhabditoidea</taxon>
        <taxon>Rhabditidae</taxon>
        <taxon>Mesorhabditinae</taxon>
        <taxon>Mesorhabditis</taxon>
    </lineage>
</organism>
<name>A0AAF3FJA1_9BILA</name>
<feature type="transmembrane region" description="Helical" evidence="8">
    <location>
        <begin position="219"/>
        <end position="243"/>
    </location>
</feature>
<evidence type="ECO:0000256" key="4">
    <source>
        <dbReference type="ARBA" id="ARBA00022729"/>
    </source>
</evidence>
<evidence type="ECO:0000256" key="7">
    <source>
        <dbReference type="ARBA" id="ARBA00037688"/>
    </source>
</evidence>
<dbReference type="PANTHER" id="PTHR10766:SF177">
    <property type="entry name" value="TRANSMEMBRANE 9 SUPERFAMILY MEMBER 1"/>
    <property type="match status" value="1"/>
</dbReference>
<evidence type="ECO:0000313" key="10">
    <source>
        <dbReference type="WBParaSite" id="MBELARI_LOCUS7166"/>
    </source>
</evidence>
<feature type="transmembrane region" description="Helical" evidence="8">
    <location>
        <begin position="474"/>
        <end position="496"/>
    </location>
</feature>
<evidence type="ECO:0000256" key="5">
    <source>
        <dbReference type="ARBA" id="ARBA00022989"/>
    </source>
</evidence>
<protein>
    <recommendedName>
        <fullName evidence="8">Transmembrane 9 superfamily member</fullName>
    </recommendedName>
</protein>
<dbReference type="PANTHER" id="PTHR10766">
    <property type="entry name" value="TRANSMEMBRANE 9 SUPERFAMILY PROTEIN"/>
    <property type="match status" value="1"/>
</dbReference>
<evidence type="ECO:0000256" key="3">
    <source>
        <dbReference type="ARBA" id="ARBA00022692"/>
    </source>
</evidence>
<feature type="signal peptide" evidence="8">
    <location>
        <begin position="1"/>
        <end position="17"/>
    </location>
</feature>
<dbReference type="GO" id="GO:0000421">
    <property type="term" value="C:autophagosome membrane"/>
    <property type="evidence" value="ECO:0007669"/>
    <property type="project" value="UniProtKB-SubCell"/>
</dbReference>
<evidence type="ECO:0000313" key="9">
    <source>
        <dbReference type="Proteomes" id="UP000887575"/>
    </source>
</evidence>
<feature type="chain" id="PRO_5041765723" description="Transmembrane 9 superfamily member" evidence="8">
    <location>
        <begin position="18"/>
        <end position="542"/>
    </location>
</feature>
<feature type="transmembrane region" description="Helical" evidence="8">
    <location>
        <begin position="282"/>
        <end position="310"/>
    </location>
</feature>
<keyword evidence="6 8" id="KW-0472">Membrane</keyword>
<comment type="similarity">
    <text evidence="2 8">Belongs to the nonaspanin (TM9SF) (TC 9.A.2) family.</text>
</comment>
<reference evidence="10" key="1">
    <citation type="submission" date="2024-02" db="UniProtKB">
        <authorList>
            <consortium name="WormBaseParasite"/>
        </authorList>
    </citation>
    <scope>IDENTIFICATION</scope>
</reference>
<sequence length="542" mass="61749">MSLILFLLLFGIHLTHGAVNMYQSKEKVDVFVNKVGPYANIHETYHFYSLPICRPEKIIHKSLSLGQVLEGDRVAESTYIIHFGENMARGSLCGDVALDLADTERLIRAIEEDYYFEIIIDDLRVRNFLGFIEESKQVFPHIHRIFLYTESIISFEINEKNQIINIDLKMVHESAVEIEEGKGFSVDFQYSVKWNKTNKTLSSRPSDGQVLFSTRSMHIHWLSVINSVLLVLLLIMFVALILFSAVRRDLAQYNEGDEQDLLMDNGWKTVAMDVFRKPKHPMLLSAILGVGTQFLIITSIILIIASFNILNLHRHGMLNTILIFLYALTSFIAGFVSSSKYAQLDGKNWIVNVHLTMGLFAAPMITVWTINNSVAWVNNSTQALPWTTVSIVLLIALIIGYPLAIMGAILGSSLSKKYEAPCRTRNVPRQIPALPWYHSTPSFCIVAGFLPFSAISVELYYIFSTIWGRETYTLFYMLAIVFCIVLWVTASISIGLTYSQLNAEDYHWWWRSIFNGGFVQLIKLFAIHKRICLFPCAQQSNQ</sequence>
<evidence type="ECO:0000256" key="1">
    <source>
        <dbReference type="ARBA" id="ARBA00004542"/>
    </source>
</evidence>
<dbReference type="Proteomes" id="UP000887575">
    <property type="component" value="Unassembled WGS sequence"/>
</dbReference>
<feature type="transmembrane region" description="Helical" evidence="8">
    <location>
        <begin position="436"/>
        <end position="462"/>
    </location>
</feature>
<keyword evidence="5 8" id="KW-1133">Transmembrane helix</keyword>
<evidence type="ECO:0000256" key="8">
    <source>
        <dbReference type="RuleBase" id="RU363079"/>
    </source>
</evidence>
<comment type="caution">
    <text evidence="8">Lacks conserved residue(s) required for the propagation of feature annotation.</text>
</comment>
<feature type="transmembrane region" description="Helical" evidence="8">
    <location>
        <begin position="316"/>
        <end position="337"/>
    </location>
</feature>
<feature type="transmembrane region" description="Helical" evidence="8">
    <location>
        <begin position="390"/>
        <end position="415"/>
    </location>
</feature>
<dbReference type="WBParaSite" id="MBELARI_LOCUS7166">
    <property type="protein sequence ID" value="MBELARI_LOCUS7166"/>
    <property type="gene ID" value="MBELARI_LOCUS7166"/>
</dbReference>
<dbReference type="GO" id="GO:0072657">
    <property type="term" value="P:protein localization to membrane"/>
    <property type="evidence" value="ECO:0007669"/>
    <property type="project" value="TreeGrafter"/>
</dbReference>
<comment type="subcellular location">
    <subcellularLocation>
        <location evidence="1">Cytoplasmic vesicle</location>
        <location evidence="1">Autophagosome membrane</location>
        <topology evidence="1">Multi-pass membrane protein</topology>
    </subcellularLocation>
</comment>
<keyword evidence="9" id="KW-1185">Reference proteome</keyword>
<feature type="transmembrane region" description="Helical" evidence="8">
    <location>
        <begin position="349"/>
        <end position="370"/>
    </location>
</feature>
<accession>A0AAF3FJA1</accession>
<dbReference type="InterPro" id="IPR004240">
    <property type="entry name" value="EMP70"/>
</dbReference>
<evidence type="ECO:0000256" key="6">
    <source>
        <dbReference type="ARBA" id="ARBA00023136"/>
    </source>
</evidence>
<dbReference type="AlphaFoldDB" id="A0AAF3FJA1"/>
<keyword evidence="4 8" id="KW-0732">Signal</keyword>
<dbReference type="Pfam" id="PF02990">
    <property type="entry name" value="EMP70"/>
    <property type="match status" value="1"/>
</dbReference>
<evidence type="ECO:0000256" key="2">
    <source>
        <dbReference type="ARBA" id="ARBA00005227"/>
    </source>
</evidence>
<keyword evidence="3 8" id="KW-0812">Transmembrane</keyword>